<dbReference type="SUPFAM" id="SSF56112">
    <property type="entry name" value="Protein kinase-like (PK-like)"/>
    <property type="match status" value="1"/>
</dbReference>
<evidence type="ECO:0000256" key="2">
    <source>
        <dbReference type="ARBA" id="ARBA00022527"/>
    </source>
</evidence>
<name>A0AAV0QKL1_9ROSI</name>
<keyword evidence="7" id="KW-0418">Kinase</keyword>
<dbReference type="PANTHER" id="PTHR27009">
    <property type="entry name" value="RUST RESISTANCE KINASE LR10-RELATED"/>
    <property type="match status" value="1"/>
</dbReference>
<evidence type="ECO:0000256" key="11">
    <source>
        <dbReference type="ARBA" id="ARBA00023180"/>
    </source>
</evidence>
<dbReference type="InterPro" id="IPR000719">
    <property type="entry name" value="Prot_kinase_dom"/>
</dbReference>
<dbReference type="InterPro" id="IPR008271">
    <property type="entry name" value="Ser/Thr_kinase_AS"/>
</dbReference>
<evidence type="ECO:0000256" key="10">
    <source>
        <dbReference type="ARBA" id="ARBA00023136"/>
    </source>
</evidence>
<keyword evidence="8 12" id="KW-0067">ATP-binding</keyword>
<dbReference type="Proteomes" id="UP001154282">
    <property type="component" value="Unassembled WGS sequence"/>
</dbReference>
<evidence type="ECO:0000256" key="3">
    <source>
        <dbReference type="ARBA" id="ARBA00022679"/>
    </source>
</evidence>
<dbReference type="PROSITE" id="PS00107">
    <property type="entry name" value="PROTEIN_KINASE_ATP"/>
    <property type="match status" value="1"/>
</dbReference>
<evidence type="ECO:0000256" key="1">
    <source>
        <dbReference type="ARBA" id="ARBA00004479"/>
    </source>
</evidence>
<evidence type="ECO:0000259" key="15">
    <source>
        <dbReference type="PROSITE" id="PS50011"/>
    </source>
</evidence>
<evidence type="ECO:0000256" key="8">
    <source>
        <dbReference type="ARBA" id="ARBA00022840"/>
    </source>
</evidence>
<evidence type="ECO:0000256" key="7">
    <source>
        <dbReference type="ARBA" id="ARBA00022777"/>
    </source>
</evidence>
<dbReference type="FunFam" id="1.10.510.10:FF:000590">
    <property type="entry name" value="PR5-like receptor kinase"/>
    <property type="match status" value="1"/>
</dbReference>
<proteinExistence type="predicted"/>
<organism evidence="16 17">
    <name type="scientific">Linum tenue</name>
    <dbReference type="NCBI Taxonomy" id="586396"/>
    <lineage>
        <taxon>Eukaryota</taxon>
        <taxon>Viridiplantae</taxon>
        <taxon>Streptophyta</taxon>
        <taxon>Embryophyta</taxon>
        <taxon>Tracheophyta</taxon>
        <taxon>Spermatophyta</taxon>
        <taxon>Magnoliopsida</taxon>
        <taxon>eudicotyledons</taxon>
        <taxon>Gunneridae</taxon>
        <taxon>Pentapetalae</taxon>
        <taxon>rosids</taxon>
        <taxon>fabids</taxon>
        <taxon>Malpighiales</taxon>
        <taxon>Linaceae</taxon>
        <taxon>Linum</taxon>
    </lineage>
</organism>
<reference evidence="16" key="1">
    <citation type="submission" date="2022-08" db="EMBL/GenBank/DDBJ databases">
        <authorList>
            <person name="Gutierrez-Valencia J."/>
        </authorList>
    </citation>
    <scope>NUCLEOTIDE SEQUENCE</scope>
</reference>
<keyword evidence="6 12" id="KW-0547">Nucleotide-binding</keyword>
<keyword evidence="2" id="KW-0723">Serine/threonine-protein kinase</keyword>
<dbReference type="Gene3D" id="3.30.200.20">
    <property type="entry name" value="Phosphorylase Kinase, domain 1"/>
    <property type="match status" value="1"/>
</dbReference>
<dbReference type="GO" id="GO:0016020">
    <property type="term" value="C:membrane"/>
    <property type="evidence" value="ECO:0007669"/>
    <property type="project" value="UniProtKB-SubCell"/>
</dbReference>
<dbReference type="Pfam" id="PF00069">
    <property type="entry name" value="Pkinase"/>
    <property type="match status" value="1"/>
</dbReference>
<evidence type="ECO:0000256" key="6">
    <source>
        <dbReference type="ARBA" id="ARBA00022741"/>
    </source>
</evidence>
<comment type="caution">
    <text evidence="16">The sequence shown here is derived from an EMBL/GenBank/DDBJ whole genome shotgun (WGS) entry which is preliminary data.</text>
</comment>
<dbReference type="AlphaFoldDB" id="A0AAV0QKL1"/>
<evidence type="ECO:0000256" key="9">
    <source>
        <dbReference type="ARBA" id="ARBA00022989"/>
    </source>
</evidence>
<gene>
    <name evidence="16" type="ORF">LITE_LOCUS43344</name>
</gene>
<feature type="transmembrane region" description="Helical" evidence="14">
    <location>
        <begin position="266"/>
        <end position="289"/>
    </location>
</feature>
<feature type="domain" description="Protein kinase" evidence="15">
    <location>
        <begin position="327"/>
        <end position="618"/>
    </location>
</feature>
<dbReference type="FunFam" id="3.30.200.20:FF:000178">
    <property type="entry name" value="serine/threonine-protein kinase PBS1-like"/>
    <property type="match status" value="1"/>
</dbReference>
<dbReference type="Gene3D" id="1.10.510.10">
    <property type="entry name" value="Transferase(Phosphotransferase) domain 1"/>
    <property type="match status" value="1"/>
</dbReference>
<keyword evidence="4 14" id="KW-0812">Transmembrane</keyword>
<keyword evidence="17" id="KW-1185">Reference proteome</keyword>
<keyword evidence="11" id="KW-0325">Glycoprotein</keyword>
<dbReference type="GO" id="GO:0030247">
    <property type="term" value="F:polysaccharide binding"/>
    <property type="evidence" value="ECO:0007669"/>
    <property type="project" value="InterPro"/>
</dbReference>
<dbReference type="InterPro" id="IPR025287">
    <property type="entry name" value="WAK_GUB"/>
</dbReference>
<keyword evidence="10 14" id="KW-0472">Membrane</keyword>
<evidence type="ECO:0000256" key="13">
    <source>
        <dbReference type="SAM" id="MobiDB-lite"/>
    </source>
</evidence>
<dbReference type="PROSITE" id="PS00108">
    <property type="entry name" value="PROTEIN_KINASE_ST"/>
    <property type="match status" value="1"/>
</dbReference>
<keyword evidence="5" id="KW-0732">Signal</keyword>
<evidence type="ECO:0000256" key="5">
    <source>
        <dbReference type="ARBA" id="ARBA00022729"/>
    </source>
</evidence>
<dbReference type="InterPro" id="IPR017441">
    <property type="entry name" value="Protein_kinase_ATP_BS"/>
</dbReference>
<evidence type="ECO:0000256" key="14">
    <source>
        <dbReference type="SAM" id="Phobius"/>
    </source>
</evidence>
<dbReference type="EMBL" id="CAMGYJ010000009">
    <property type="protein sequence ID" value="CAI0544878.1"/>
    <property type="molecule type" value="Genomic_DNA"/>
</dbReference>
<evidence type="ECO:0000256" key="4">
    <source>
        <dbReference type="ARBA" id="ARBA00022692"/>
    </source>
</evidence>
<keyword evidence="3" id="KW-0808">Transferase</keyword>
<feature type="region of interest" description="Disordered" evidence="13">
    <location>
        <begin position="613"/>
        <end position="634"/>
    </location>
</feature>
<feature type="region of interest" description="Disordered" evidence="13">
    <location>
        <begin position="1"/>
        <end position="35"/>
    </location>
</feature>
<comment type="subcellular location">
    <subcellularLocation>
        <location evidence="1">Membrane</location>
        <topology evidence="1">Single-pass type I membrane protein</topology>
    </subcellularLocation>
</comment>
<evidence type="ECO:0000256" key="12">
    <source>
        <dbReference type="PROSITE-ProRule" id="PRU10141"/>
    </source>
</evidence>
<dbReference type="GO" id="GO:0005524">
    <property type="term" value="F:ATP binding"/>
    <property type="evidence" value="ECO:0007669"/>
    <property type="project" value="UniProtKB-UniRule"/>
</dbReference>
<dbReference type="InterPro" id="IPR045874">
    <property type="entry name" value="LRK10/LRL21-25-like"/>
</dbReference>
<protein>
    <recommendedName>
        <fullName evidence="15">Protein kinase domain-containing protein</fullName>
    </recommendedName>
</protein>
<dbReference type="PROSITE" id="PS50011">
    <property type="entry name" value="PROTEIN_KINASE_DOM"/>
    <property type="match status" value="1"/>
</dbReference>
<feature type="binding site" evidence="12">
    <location>
        <position position="355"/>
    </location>
    <ligand>
        <name>ATP</name>
        <dbReference type="ChEBI" id="CHEBI:30616"/>
    </ligand>
</feature>
<dbReference type="InterPro" id="IPR011009">
    <property type="entry name" value="Kinase-like_dom_sf"/>
</dbReference>
<accession>A0AAV0QKL1</accession>
<sequence length="650" mass="71876">MTLHSRSAGQDEAVKATSRRPEIPSDSIHSGVISGKSKSSSAEAYHGAAAENVTHDSCRTTASCGSGSAAGDVRFPFTIRGMLSSGYEGFPGFELSCSTETNQTLLYLPNSANFTVQSIDYKSQLIYLGSPDGCLPRQLRHLNLSTTPFVIPRLGYTSFSFLNCSKAIIGSSPISCLGPTVYAYSSRASLYDVDLVSCKKMYALPWSNDDEYGNVFLLSWSSPRCSRCYRAKGECCLLKKKQGSNNPEVECSGDAHREKVSSLKKALIPGVTLGAISIAALLIALYRAYRFDRQEKEYRLKMEEFLDDYKALKPTRFSYADIKRITNQFNDELGRGAHGTVFKGKLSSEIQVAVKVLDNNVITTKGNEQDFVNEVGAMAGIHHVNVLRLVGFCADGFRRALVYEYLPNDSLQKYISSQGNEQHSSLGWKKLQEIAIGIAKGIEYLHQGCHQRILHFDIKPHNILLDQDFNPKISDFGLAKLCAKDQSAISMTAARGTIGYIAPEVFSRNFGSVSYKADVYSFGMLLLEMVGGRKNVDVTSADGVNQIYFPEWIYSLFSESGEDVRFDVEEVEEEEKEYGKIRKKLATVGLWCIQWNPVDRPPMKLVVQMLEGEGDNLTPPPNPVSSNIGGVARMGKPRPLQELEIIPETE</sequence>
<dbReference type="SMART" id="SM00220">
    <property type="entry name" value="S_TKc"/>
    <property type="match status" value="1"/>
</dbReference>
<dbReference type="GO" id="GO:0004674">
    <property type="term" value="F:protein serine/threonine kinase activity"/>
    <property type="evidence" value="ECO:0007669"/>
    <property type="project" value="UniProtKB-KW"/>
</dbReference>
<keyword evidence="9 14" id="KW-1133">Transmembrane helix</keyword>
<evidence type="ECO:0000313" key="16">
    <source>
        <dbReference type="EMBL" id="CAI0544878.1"/>
    </source>
</evidence>
<evidence type="ECO:0000313" key="17">
    <source>
        <dbReference type="Proteomes" id="UP001154282"/>
    </source>
</evidence>
<dbReference type="Pfam" id="PF13947">
    <property type="entry name" value="GUB_WAK_bind"/>
    <property type="match status" value="1"/>
</dbReference>